<keyword evidence="3" id="KW-1185">Reference proteome</keyword>
<dbReference type="OrthoDB" id="8527261at2"/>
<comment type="caution">
    <text evidence="2">The sequence shown here is derived from an EMBL/GenBank/DDBJ whole genome shotgun (WGS) entry which is preliminary data.</text>
</comment>
<feature type="domain" description="Carrier" evidence="1">
    <location>
        <begin position="4"/>
        <end position="84"/>
    </location>
</feature>
<dbReference type="Proteomes" id="UP000317839">
    <property type="component" value="Unassembled WGS sequence"/>
</dbReference>
<dbReference type="EMBL" id="VIKR01000002">
    <property type="protein sequence ID" value="TQV74575.1"/>
    <property type="molecule type" value="Genomic_DNA"/>
</dbReference>
<proteinExistence type="predicted"/>
<gene>
    <name evidence="2" type="ORF">FLL45_06325</name>
</gene>
<dbReference type="InterPro" id="IPR009081">
    <property type="entry name" value="PP-bd_ACP"/>
</dbReference>
<name>A0A545TBI6_9GAMM</name>
<reference evidence="2 3" key="1">
    <citation type="submission" date="2019-06" db="EMBL/GenBank/DDBJ databases">
        <title>Draft genome of Aliikangiella marina GYP-15.</title>
        <authorList>
            <person name="Wang G."/>
        </authorList>
    </citation>
    <scope>NUCLEOTIDE SEQUENCE [LARGE SCALE GENOMIC DNA]</scope>
    <source>
        <strain evidence="2 3">GYP-15</strain>
    </source>
</reference>
<dbReference type="RefSeq" id="WP_142941190.1">
    <property type="nucleotide sequence ID" value="NZ_VIKR01000002.1"/>
</dbReference>
<evidence type="ECO:0000313" key="3">
    <source>
        <dbReference type="Proteomes" id="UP000317839"/>
    </source>
</evidence>
<dbReference type="PROSITE" id="PS50075">
    <property type="entry name" value="CARRIER"/>
    <property type="match status" value="1"/>
</dbReference>
<dbReference type="InterPro" id="IPR036736">
    <property type="entry name" value="ACP-like_sf"/>
</dbReference>
<protein>
    <submittedName>
        <fullName evidence="2">Acyl carrier protein</fullName>
    </submittedName>
</protein>
<accession>A0A545TBI6</accession>
<sequence length="84" mass="9161">MSNLEVAASIKQLLIETLSLDLSVDDLSEETLLLGDIPEFDSMAIVSVITAVEEKFGFMAEDDDLSAEVFETVGSFIEFVEARA</sequence>
<evidence type="ECO:0000259" key="1">
    <source>
        <dbReference type="PROSITE" id="PS50075"/>
    </source>
</evidence>
<organism evidence="2 3">
    <name type="scientific">Aliikangiella marina</name>
    <dbReference type="NCBI Taxonomy" id="1712262"/>
    <lineage>
        <taxon>Bacteria</taxon>
        <taxon>Pseudomonadati</taxon>
        <taxon>Pseudomonadota</taxon>
        <taxon>Gammaproteobacteria</taxon>
        <taxon>Oceanospirillales</taxon>
        <taxon>Pleioneaceae</taxon>
        <taxon>Aliikangiella</taxon>
    </lineage>
</organism>
<evidence type="ECO:0000313" key="2">
    <source>
        <dbReference type="EMBL" id="TQV74575.1"/>
    </source>
</evidence>
<dbReference type="AlphaFoldDB" id="A0A545TBI6"/>
<dbReference type="SUPFAM" id="SSF47336">
    <property type="entry name" value="ACP-like"/>
    <property type="match status" value="1"/>
</dbReference>
<dbReference type="Gene3D" id="1.10.1200.10">
    <property type="entry name" value="ACP-like"/>
    <property type="match status" value="1"/>
</dbReference>